<evidence type="ECO:0000313" key="2">
    <source>
        <dbReference type="Proteomes" id="UP001501470"/>
    </source>
</evidence>
<dbReference type="SMART" id="SM00671">
    <property type="entry name" value="SEL1"/>
    <property type="match status" value="3"/>
</dbReference>
<dbReference type="PANTHER" id="PTHR11102:SF160">
    <property type="entry name" value="ERAD-ASSOCIATED E3 UBIQUITIN-PROTEIN LIGASE COMPONENT HRD3"/>
    <property type="match status" value="1"/>
</dbReference>
<dbReference type="InterPro" id="IPR050767">
    <property type="entry name" value="Sel1_AlgK"/>
</dbReference>
<dbReference type="Gene3D" id="1.25.40.10">
    <property type="entry name" value="Tetratricopeptide repeat domain"/>
    <property type="match status" value="1"/>
</dbReference>
<comment type="caution">
    <text evidence="1">The sequence shown here is derived from an EMBL/GenBank/DDBJ whole genome shotgun (WGS) entry which is preliminary data.</text>
</comment>
<gene>
    <name evidence="1" type="ORF">GCM10009827_030410</name>
</gene>
<dbReference type="RefSeq" id="WP_344502522.1">
    <property type="nucleotide sequence ID" value="NZ_BAAAQD010000005.1"/>
</dbReference>
<dbReference type="Proteomes" id="UP001501470">
    <property type="component" value="Unassembled WGS sequence"/>
</dbReference>
<dbReference type="PANTHER" id="PTHR11102">
    <property type="entry name" value="SEL-1-LIKE PROTEIN"/>
    <property type="match status" value="1"/>
</dbReference>
<reference evidence="1 2" key="1">
    <citation type="journal article" date="2019" name="Int. J. Syst. Evol. Microbiol.">
        <title>The Global Catalogue of Microorganisms (GCM) 10K type strain sequencing project: providing services to taxonomists for standard genome sequencing and annotation.</title>
        <authorList>
            <consortium name="The Broad Institute Genomics Platform"/>
            <consortium name="The Broad Institute Genome Sequencing Center for Infectious Disease"/>
            <person name="Wu L."/>
            <person name="Ma J."/>
        </authorList>
    </citation>
    <scope>NUCLEOTIDE SEQUENCE [LARGE SCALE GENOMIC DNA]</scope>
    <source>
        <strain evidence="1 2">JCM 15933</strain>
    </source>
</reference>
<protein>
    <recommendedName>
        <fullName evidence="3">Sel1 repeat family protein</fullName>
    </recommendedName>
</protein>
<name>A0ABN2A9B4_9ACTN</name>
<accession>A0ABN2A9B4</accession>
<dbReference type="EMBL" id="BAAAQD010000005">
    <property type="protein sequence ID" value="GAA1513737.1"/>
    <property type="molecule type" value="Genomic_DNA"/>
</dbReference>
<sequence>MEFDESRCIDLAGRINRGDMMIGILPLTAAEEVVAGLSAAGRSGSARAWTELGHCYLGVSGAVLAPAFPSGGTTLDQARQCFAEAAALGDRDGALLFARSCADGPADAQRAAREHLRPHAATDPAARYRLGLLEQWLGDPAAAVPHHEWAAAQGDADAAFELYVLHATGEGVPRDEDLGRRWLLRAADLGQPRALYNLGAAHATGDGFPADLTLAAAYYRRAADAGNPRAAAMLGYMHLTGEGVPEDAATAAHWFDTAEDLGHPVDDWLDHLGLDRPHS</sequence>
<evidence type="ECO:0000313" key="1">
    <source>
        <dbReference type="EMBL" id="GAA1513737.1"/>
    </source>
</evidence>
<evidence type="ECO:0008006" key="3">
    <source>
        <dbReference type="Google" id="ProtNLM"/>
    </source>
</evidence>
<keyword evidence="2" id="KW-1185">Reference proteome</keyword>
<organism evidence="1 2">
    <name type="scientific">Dactylosporangium maewongense</name>
    <dbReference type="NCBI Taxonomy" id="634393"/>
    <lineage>
        <taxon>Bacteria</taxon>
        <taxon>Bacillati</taxon>
        <taxon>Actinomycetota</taxon>
        <taxon>Actinomycetes</taxon>
        <taxon>Micromonosporales</taxon>
        <taxon>Micromonosporaceae</taxon>
        <taxon>Dactylosporangium</taxon>
    </lineage>
</organism>
<dbReference type="Pfam" id="PF08238">
    <property type="entry name" value="Sel1"/>
    <property type="match status" value="4"/>
</dbReference>
<proteinExistence type="predicted"/>
<dbReference type="SUPFAM" id="SSF81901">
    <property type="entry name" value="HCP-like"/>
    <property type="match status" value="1"/>
</dbReference>
<dbReference type="InterPro" id="IPR011990">
    <property type="entry name" value="TPR-like_helical_dom_sf"/>
</dbReference>
<dbReference type="InterPro" id="IPR006597">
    <property type="entry name" value="Sel1-like"/>
</dbReference>